<protein>
    <submittedName>
        <fullName evidence="1">Myb-like domain-containing protein</fullName>
    </submittedName>
</protein>
<keyword evidence="2" id="KW-1185">Reference proteome</keyword>
<reference evidence="1" key="1">
    <citation type="submission" date="2022-06" db="EMBL/GenBank/DDBJ databases">
        <title>Fusarium solani species complex genomes reveal bases of compartmentalisation and animal pathogenesis.</title>
        <authorList>
            <person name="Tsai I.J."/>
        </authorList>
    </citation>
    <scope>NUCLEOTIDE SEQUENCE</scope>
    <source>
        <strain evidence="1">Fu6.1</strain>
    </source>
</reference>
<name>A0ACC0QVP4_9HYPO</name>
<evidence type="ECO:0000313" key="1">
    <source>
        <dbReference type="EMBL" id="KAI8668590.1"/>
    </source>
</evidence>
<dbReference type="Proteomes" id="UP001065298">
    <property type="component" value="Chromosome 5"/>
</dbReference>
<dbReference type="EMBL" id="CM046507">
    <property type="protein sequence ID" value="KAI8668590.1"/>
    <property type="molecule type" value="Genomic_DNA"/>
</dbReference>
<accession>A0ACC0QVP4</accession>
<sequence>MKHKREVIVAMKFRGLTPVVVFFLTEVSSPLIITFLFCVKPIAHSMDSITMPVISMDDVNFFQPQKARTVPRSSSPIRHGNTKSGDSLSAQTNRRFGIDYRNGRSISPGDRDEVEDELPPADQLRLVSSSPDTSMDGAGPRPSTSRISASSTTSQNRQSTPDDPIVIEDDSDSDDDNVKGNSTSAVTLSRSTTSSELTTSADVSRENMGVELSTPSNLSMVLSSLSGHIPPEQTATLHEDSSEESQDDASPIHGAQSLLSSPSGHGEPSSPPTEMSQCATEEAFQAELLSENQDLTISDRDEALTSATDNQVSNVSVNSVNSVEMEVCQEKDLRTESSHISDEDESDDEDPQPPVKRRRTRLSSSALVSTSPTRSCSSPRFRLRRRRQTPQSRGSSCGTVPTDNRPTAEPQCPSRRDVASVPFTDASDDLEQMTHAEFKEFSFQGVAKCITIGGERMFHLEFSLPGVLGDVSLPMSAIDHGSPNSGSGPNQRRRVSKISYPGSRSPGDKWTPEEDEMVRSMKRDGRSWAQIHSALPHRSKGTIQVRYSTKLRG</sequence>
<gene>
    <name evidence="1" type="ORF">NCS57_00670700</name>
</gene>
<comment type="caution">
    <text evidence="1">The sequence shown here is derived from an EMBL/GenBank/DDBJ whole genome shotgun (WGS) entry which is preliminary data.</text>
</comment>
<proteinExistence type="predicted"/>
<organism evidence="1 2">
    <name type="scientific">Fusarium keratoplasticum</name>
    <dbReference type="NCBI Taxonomy" id="1328300"/>
    <lineage>
        <taxon>Eukaryota</taxon>
        <taxon>Fungi</taxon>
        <taxon>Dikarya</taxon>
        <taxon>Ascomycota</taxon>
        <taxon>Pezizomycotina</taxon>
        <taxon>Sordariomycetes</taxon>
        <taxon>Hypocreomycetidae</taxon>
        <taxon>Hypocreales</taxon>
        <taxon>Nectriaceae</taxon>
        <taxon>Fusarium</taxon>
        <taxon>Fusarium solani species complex</taxon>
    </lineage>
</organism>
<evidence type="ECO:0000313" key="2">
    <source>
        <dbReference type="Proteomes" id="UP001065298"/>
    </source>
</evidence>